<feature type="domain" description="Glycosyltransferase 2-like" evidence="1">
    <location>
        <begin position="4"/>
        <end position="111"/>
    </location>
</feature>
<organism evidence="2 3">
    <name type="scientific">Aromatoleum petrolei</name>
    <dbReference type="NCBI Taxonomy" id="76116"/>
    <lineage>
        <taxon>Bacteria</taxon>
        <taxon>Pseudomonadati</taxon>
        <taxon>Pseudomonadota</taxon>
        <taxon>Betaproteobacteria</taxon>
        <taxon>Rhodocyclales</taxon>
        <taxon>Rhodocyclaceae</taxon>
        <taxon>Aromatoleum</taxon>
    </lineage>
</organism>
<dbReference type="InterPro" id="IPR029044">
    <property type="entry name" value="Nucleotide-diphossugar_trans"/>
</dbReference>
<dbReference type="InterPro" id="IPR050834">
    <property type="entry name" value="Glycosyltransf_2"/>
</dbReference>
<dbReference type="EMBL" id="WTVR01000004">
    <property type="protein sequence ID" value="NMF87369.1"/>
    <property type="molecule type" value="Genomic_DNA"/>
</dbReference>
<dbReference type="CDD" id="cd00761">
    <property type="entry name" value="Glyco_tranf_GTA_type"/>
    <property type="match status" value="1"/>
</dbReference>
<protein>
    <submittedName>
        <fullName evidence="2">Glycosyltransferase</fullName>
    </submittedName>
</protein>
<dbReference type="Gene3D" id="3.90.550.10">
    <property type="entry name" value="Spore Coat Polysaccharide Biosynthesis Protein SpsA, Chain A"/>
    <property type="match status" value="1"/>
</dbReference>
<keyword evidence="3" id="KW-1185">Reference proteome</keyword>
<dbReference type="PANTHER" id="PTHR43685">
    <property type="entry name" value="GLYCOSYLTRANSFERASE"/>
    <property type="match status" value="1"/>
</dbReference>
<evidence type="ECO:0000259" key="1">
    <source>
        <dbReference type="Pfam" id="PF00535"/>
    </source>
</evidence>
<dbReference type="RefSeq" id="WP_169204817.1">
    <property type="nucleotide sequence ID" value="NZ_CP059560.1"/>
</dbReference>
<dbReference type="SUPFAM" id="SSF53448">
    <property type="entry name" value="Nucleotide-diphospho-sugar transferases"/>
    <property type="match status" value="1"/>
</dbReference>
<dbReference type="Proteomes" id="UP000652074">
    <property type="component" value="Unassembled WGS sequence"/>
</dbReference>
<name>A0ABX1MMU3_9RHOO</name>
<dbReference type="PANTHER" id="PTHR43685:SF2">
    <property type="entry name" value="GLYCOSYLTRANSFERASE 2-LIKE DOMAIN-CONTAINING PROTEIN"/>
    <property type="match status" value="1"/>
</dbReference>
<reference evidence="2 3" key="1">
    <citation type="submission" date="2019-12" db="EMBL/GenBank/DDBJ databases">
        <title>Comparative genomics gives insights into the taxonomy of the Azoarcus-Aromatoleum group and reveals separate origins of nif in the plant-associated Azoarcus and non-plant-associated Aromatoleum sub-groups.</title>
        <authorList>
            <person name="Lafos M."/>
            <person name="Maluk M."/>
            <person name="Batista M."/>
            <person name="Junghare M."/>
            <person name="Carmona M."/>
            <person name="Faoro H."/>
            <person name="Cruz L.M."/>
            <person name="Battistoni F."/>
            <person name="De Souza E."/>
            <person name="Pedrosa F."/>
            <person name="Chen W.-M."/>
            <person name="Poole P.S."/>
            <person name="Dixon R.A."/>
            <person name="James E.K."/>
        </authorList>
    </citation>
    <scope>NUCLEOTIDE SEQUENCE [LARGE SCALE GENOMIC DNA]</scope>
    <source>
        <strain evidence="2 3">ToN1</strain>
    </source>
</reference>
<evidence type="ECO:0000313" key="2">
    <source>
        <dbReference type="EMBL" id="NMF87369.1"/>
    </source>
</evidence>
<dbReference type="Pfam" id="PF00535">
    <property type="entry name" value="Glycos_transf_2"/>
    <property type="match status" value="1"/>
</dbReference>
<gene>
    <name evidence="2" type="ORF">GPA26_02630</name>
</gene>
<sequence length="332" mass="36967">MKISVVIPAHNRPDFLLEAAASLAAQTYTQWEAVVIDDGSSPPLPFDRLEPVLGKNALYLRHETAQGVSRTKNVGIAAATGEIITILDDDDLLMETALETIAIAFSRQPDLDCLFLGVEPFGPYASNPAANRKAAIDSIVQRTRPIEIEGIYRFGENLFSEFLRSVPIDFQRPAARRGAWNIVGGLDENGLFSESSWTIKASTLCRIGLTRAALTRWRIHDSNFGWQSGGDRNLAILRQLDNGLITTRSLTDDFKRREAALARQLRLIEIHLAESYFSKAYFLRDKDKPSGIRALGSSFRLCPRPRHLKLFFSYLLTPLKNSTVDTDGSTSQ</sequence>
<dbReference type="InterPro" id="IPR001173">
    <property type="entry name" value="Glyco_trans_2-like"/>
</dbReference>
<comment type="caution">
    <text evidence="2">The sequence shown here is derived from an EMBL/GenBank/DDBJ whole genome shotgun (WGS) entry which is preliminary data.</text>
</comment>
<proteinExistence type="predicted"/>
<accession>A0ABX1MMU3</accession>
<evidence type="ECO:0000313" key="3">
    <source>
        <dbReference type="Proteomes" id="UP000652074"/>
    </source>
</evidence>